<reference evidence="3 4" key="1">
    <citation type="submission" date="2020-02" db="EMBL/GenBank/DDBJ databases">
        <authorList>
            <person name="Ferguson B K."/>
        </authorList>
    </citation>
    <scope>NUCLEOTIDE SEQUENCE [LARGE SCALE GENOMIC DNA]</scope>
</reference>
<name>A0A6H5J007_9HYME</name>
<dbReference type="AlphaFoldDB" id="A0A6H5J007"/>
<keyword evidence="4" id="KW-1185">Reference proteome</keyword>
<gene>
    <name evidence="3" type="ORF">TBRA_LOCUS14986</name>
</gene>
<feature type="compositionally biased region" description="Basic residues" evidence="2">
    <location>
        <begin position="275"/>
        <end position="287"/>
    </location>
</feature>
<dbReference type="OrthoDB" id="7686498at2759"/>
<evidence type="ECO:0000313" key="3">
    <source>
        <dbReference type="EMBL" id="CAB0043398.1"/>
    </source>
</evidence>
<evidence type="ECO:0000256" key="2">
    <source>
        <dbReference type="SAM" id="MobiDB-lite"/>
    </source>
</evidence>
<dbReference type="EMBL" id="CADCXV010001316">
    <property type="protein sequence ID" value="CAB0043398.1"/>
    <property type="molecule type" value="Genomic_DNA"/>
</dbReference>
<feature type="region of interest" description="Disordered" evidence="2">
    <location>
        <begin position="261"/>
        <end position="287"/>
    </location>
</feature>
<dbReference type="Proteomes" id="UP000479190">
    <property type="component" value="Unassembled WGS sequence"/>
</dbReference>
<keyword evidence="1" id="KW-0175">Coiled coil</keyword>
<evidence type="ECO:0000313" key="4">
    <source>
        <dbReference type="Proteomes" id="UP000479190"/>
    </source>
</evidence>
<feature type="coiled-coil region" evidence="1">
    <location>
        <begin position="7"/>
        <end position="66"/>
    </location>
</feature>
<evidence type="ECO:0000256" key="1">
    <source>
        <dbReference type="SAM" id="Coils"/>
    </source>
</evidence>
<protein>
    <submittedName>
        <fullName evidence="3">Uncharacterized protein</fullName>
    </submittedName>
</protein>
<proteinExistence type="predicted"/>
<accession>A0A6H5J007</accession>
<organism evidence="3 4">
    <name type="scientific">Trichogramma brassicae</name>
    <dbReference type="NCBI Taxonomy" id="86971"/>
    <lineage>
        <taxon>Eukaryota</taxon>
        <taxon>Metazoa</taxon>
        <taxon>Ecdysozoa</taxon>
        <taxon>Arthropoda</taxon>
        <taxon>Hexapoda</taxon>
        <taxon>Insecta</taxon>
        <taxon>Pterygota</taxon>
        <taxon>Neoptera</taxon>
        <taxon>Endopterygota</taxon>
        <taxon>Hymenoptera</taxon>
        <taxon>Apocrita</taxon>
        <taxon>Proctotrupomorpha</taxon>
        <taxon>Chalcidoidea</taxon>
        <taxon>Trichogrammatidae</taxon>
        <taxon>Trichogramma</taxon>
    </lineage>
</organism>
<sequence length="424" mass="49744">MTVTSELKEIREMLRKIIRDMTKIRETQKQMKEEMYEVKDDLRKFRESWKKEKYDIENRIMRLEERDTVKRELMQRLMRFEKMQEAIEIKENNSNNSIKCWDDCMQHKTKIVQQQQLSVDLPPPPPPPPLPASAFLPSYDMERRIECVLGDKDKSHKSTVNIEYKKLCINEKNMILKDGRRLIKHCDAINRTSRFVAALIKREIHRTTSSGKNNGINTDRSPGGRFYGYDLAGIRINDKNQQQKSVELLALGFDAQDTRKNCSTGHTEDSTPLPGRRRAQLHGARKKTSKHLSRPLCIVCILEKQTFSLPNDFEGFVINRECLKDYCETVAKQKKILFGFFNNRRSWMSIIFYFKQYLIISRAKRAECLYELKTGLARREFRNSDVGRHQYFLPLSTSVEFAPESGPTLLIVRLWKISPASCVY</sequence>
<feature type="non-terminal residue" evidence="3">
    <location>
        <position position="424"/>
    </location>
</feature>